<organism evidence="1 2">
    <name type="scientific">Spiromyces aspiralis</name>
    <dbReference type="NCBI Taxonomy" id="68401"/>
    <lineage>
        <taxon>Eukaryota</taxon>
        <taxon>Fungi</taxon>
        <taxon>Fungi incertae sedis</taxon>
        <taxon>Zoopagomycota</taxon>
        <taxon>Kickxellomycotina</taxon>
        <taxon>Kickxellomycetes</taxon>
        <taxon>Kickxellales</taxon>
        <taxon>Kickxellaceae</taxon>
        <taxon>Spiromyces</taxon>
    </lineage>
</organism>
<sequence>MSSWQEVLWTSLANVFTPEVLHPLRELLAAGDLTFWPVLEATLLEASGHPQHGDDLDTVEWGCLHWMLPLSQFSLAGVAEPTVGTSAVGLHRWVERIVERHARSYHVQVTKLQESQRHGMAEEKDQMVKRRRLDAGLRATIINAHTLITKAIISVPPSSQMYTVMCRLFQGQGFMPLTCDPQGRLARYLSHYSGVISYEVDPRQDSCLMVALKAFCYSAAQWSAHHHQLVLRERRHTTGTDDAASRMSAASLYLRDFRSLVSRLLPTLVVSFSASGTKGVQPTYNGLSNHYAFFLIMQHCLPPSVVSPVRLVGQFMAVLKYAESQDATARRIFLEYWYCLCAIIACKLDMLAARLDRGPSAQQDEADGLYRALIKAIEGWNKAASVSLEEVAAAHSGEGRRYRPRRDAPEAVRQSTLVHALDYAKLLVVYKPGTDSQVSVRRALTICLCILKQQVLEYL</sequence>
<proteinExistence type="predicted"/>
<accession>A0ACC1HCT6</accession>
<evidence type="ECO:0000313" key="2">
    <source>
        <dbReference type="Proteomes" id="UP001145114"/>
    </source>
</evidence>
<dbReference type="Proteomes" id="UP001145114">
    <property type="component" value="Unassembled WGS sequence"/>
</dbReference>
<feature type="non-terminal residue" evidence="1">
    <location>
        <position position="459"/>
    </location>
</feature>
<evidence type="ECO:0000313" key="1">
    <source>
        <dbReference type="EMBL" id="KAJ1673151.1"/>
    </source>
</evidence>
<reference evidence="1" key="1">
    <citation type="submission" date="2022-06" db="EMBL/GenBank/DDBJ databases">
        <title>Phylogenomic reconstructions and comparative analyses of Kickxellomycotina fungi.</title>
        <authorList>
            <person name="Reynolds N.K."/>
            <person name="Stajich J.E."/>
            <person name="Barry K."/>
            <person name="Grigoriev I.V."/>
            <person name="Crous P."/>
            <person name="Smith M.E."/>
        </authorList>
    </citation>
    <scope>NUCLEOTIDE SEQUENCE</scope>
    <source>
        <strain evidence="1">RSA 2271</strain>
    </source>
</reference>
<protein>
    <submittedName>
        <fullName evidence="1">Uncharacterized protein</fullName>
    </submittedName>
</protein>
<gene>
    <name evidence="1" type="ORF">EV182_005790</name>
</gene>
<dbReference type="EMBL" id="JAMZIH010007317">
    <property type="protein sequence ID" value="KAJ1673151.1"/>
    <property type="molecule type" value="Genomic_DNA"/>
</dbReference>
<keyword evidence="2" id="KW-1185">Reference proteome</keyword>
<name>A0ACC1HCT6_9FUNG</name>
<comment type="caution">
    <text evidence="1">The sequence shown here is derived from an EMBL/GenBank/DDBJ whole genome shotgun (WGS) entry which is preliminary data.</text>
</comment>